<organism evidence="1 2">
    <name type="scientific">Paraconexibacter antarcticus</name>
    <dbReference type="NCBI Taxonomy" id="2949664"/>
    <lineage>
        <taxon>Bacteria</taxon>
        <taxon>Bacillati</taxon>
        <taxon>Actinomycetota</taxon>
        <taxon>Thermoleophilia</taxon>
        <taxon>Solirubrobacterales</taxon>
        <taxon>Paraconexibacteraceae</taxon>
        <taxon>Paraconexibacter</taxon>
    </lineage>
</organism>
<gene>
    <name evidence="1" type="ORF">NBH00_05315</name>
</gene>
<accession>A0ABY5DUC5</accession>
<evidence type="ECO:0000313" key="1">
    <source>
        <dbReference type="EMBL" id="UTI65630.1"/>
    </source>
</evidence>
<evidence type="ECO:0008006" key="3">
    <source>
        <dbReference type="Google" id="ProtNLM"/>
    </source>
</evidence>
<proteinExistence type="predicted"/>
<dbReference type="EMBL" id="CP098502">
    <property type="protein sequence ID" value="UTI65630.1"/>
    <property type="molecule type" value="Genomic_DNA"/>
</dbReference>
<reference evidence="1 2" key="1">
    <citation type="submission" date="2022-06" db="EMBL/GenBank/DDBJ databases">
        <title>Paraconexibacter antarcticus.</title>
        <authorList>
            <person name="Kim C.S."/>
        </authorList>
    </citation>
    <scope>NUCLEOTIDE SEQUENCE [LARGE SCALE GENOMIC DNA]</scope>
    <source>
        <strain evidence="1 2">02-257</strain>
    </source>
</reference>
<evidence type="ECO:0000313" key="2">
    <source>
        <dbReference type="Proteomes" id="UP001056035"/>
    </source>
</evidence>
<dbReference type="RefSeq" id="WP_254572309.1">
    <property type="nucleotide sequence ID" value="NZ_CP098502.1"/>
</dbReference>
<dbReference type="Proteomes" id="UP001056035">
    <property type="component" value="Chromosome"/>
</dbReference>
<protein>
    <recommendedName>
        <fullName evidence="3">Regulator of Ras-like GTPase activity (Roadblock/LC7/MglB family)</fullName>
    </recommendedName>
</protein>
<keyword evidence="2" id="KW-1185">Reference proteome</keyword>
<name>A0ABY5DUC5_9ACTN</name>
<sequence>MSDFDFFPRALRPLAAELQSHDVAFGMEDLGGGFNALSVAIDDERVLYLQDDETASDYYDDDDSFIRYVVATPDEELMSGCDWTTHASALTARDAALYVVLQLSDAMVDGDAVDAYVLLSAAMRRALEG</sequence>